<dbReference type="InterPro" id="IPR036005">
    <property type="entry name" value="Creatinase/aminopeptidase-like"/>
</dbReference>
<keyword evidence="8" id="KW-0482">Metalloprotease</keyword>
<protein>
    <recommendedName>
        <fullName evidence="4">Xaa-Pro aminopeptidase</fullName>
        <ecNumber evidence="4">3.4.11.9</ecNumber>
    </recommendedName>
</protein>
<dbReference type="SUPFAM" id="SSF55920">
    <property type="entry name" value="Creatinase/aminopeptidase"/>
    <property type="match status" value="1"/>
</dbReference>
<keyword evidence="13" id="KW-1185">Reference proteome</keyword>
<dbReference type="GO" id="GO:0070006">
    <property type="term" value="F:metalloaminopeptidase activity"/>
    <property type="evidence" value="ECO:0007669"/>
    <property type="project" value="InterPro"/>
</dbReference>
<dbReference type="EMBL" id="JBDKWZ010000001">
    <property type="protein sequence ID" value="MEN7546487.1"/>
    <property type="molecule type" value="Genomic_DNA"/>
</dbReference>
<evidence type="ECO:0000256" key="9">
    <source>
        <dbReference type="ARBA" id="ARBA00023211"/>
    </source>
</evidence>
<dbReference type="Gene3D" id="3.40.350.10">
    <property type="entry name" value="Creatinase/prolidase N-terminal domain"/>
    <property type="match status" value="1"/>
</dbReference>
<comment type="similarity">
    <text evidence="3 10">Belongs to the peptidase M24B family.</text>
</comment>
<evidence type="ECO:0000313" key="13">
    <source>
        <dbReference type="Proteomes" id="UP001403385"/>
    </source>
</evidence>
<keyword evidence="5" id="KW-0645">Protease</keyword>
<evidence type="ECO:0000256" key="8">
    <source>
        <dbReference type="ARBA" id="ARBA00023049"/>
    </source>
</evidence>
<dbReference type="InterPro" id="IPR029149">
    <property type="entry name" value="Creatin/AminoP/Spt16_N"/>
</dbReference>
<dbReference type="PROSITE" id="PS00491">
    <property type="entry name" value="PROLINE_PEPTIDASE"/>
    <property type="match status" value="1"/>
</dbReference>
<dbReference type="InterPro" id="IPR000994">
    <property type="entry name" value="Pept_M24"/>
</dbReference>
<keyword evidence="7" id="KW-0378">Hydrolase</keyword>
<sequence>MRYTPISGQLFAKNRKKLAAKLKPNAIAIVHSNDNMPISADATHPFVQHSDLYYLTGIDQEESILVMYPDCRDNQVRSFKEILFIKETNKEIAIWEGKKLTKEEAEERSGIRTVIWTSHFKEVLKPLLFEAEHIYLNTNENTRDIITVETRDDRFRKWCMEQFPLHNYQRLAPLMNQLRVVKEPEEVEALKEAISITDKAFRRVLNFVKSGVWEYEIEAEIYHEFIRNRSRRMAYQPIVGSGFNACVLHYIDNENQCKDGDMLLMDFGAEYANYCADLSRTIPVNGRFTERQKAVYNAVLRVQKAAVDLLVPGNNLIDLNREVGKLMESELIGLGLLDTTDVKNQNPAQPLYKKYFMHGTSHHLGIDVHDYGKRYQVFEPGMVLTCEPGIYIREEALGIRLENDILITEEGPVDLMKNIPVEVEEIEELMHR</sequence>
<evidence type="ECO:0000256" key="1">
    <source>
        <dbReference type="ARBA" id="ARBA00001424"/>
    </source>
</evidence>
<evidence type="ECO:0000256" key="5">
    <source>
        <dbReference type="ARBA" id="ARBA00022670"/>
    </source>
</evidence>
<evidence type="ECO:0000256" key="6">
    <source>
        <dbReference type="ARBA" id="ARBA00022723"/>
    </source>
</evidence>
<dbReference type="GO" id="GO:0030145">
    <property type="term" value="F:manganese ion binding"/>
    <property type="evidence" value="ECO:0007669"/>
    <property type="project" value="InterPro"/>
</dbReference>
<keyword evidence="12" id="KW-0031">Aminopeptidase</keyword>
<reference evidence="12 13" key="1">
    <citation type="submission" date="2024-04" db="EMBL/GenBank/DDBJ databases">
        <title>Novel genus in family Flammeovirgaceae.</title>
        <authorList>
            <person name="Nguyen T.H."/>
            <person name="Vuong T.Q."/>
            <person name="Le H."/>
            <person name="Kim S.-G."/>
        </authorList>
    </citation>
    <scope>NUCLEOTIDE SEQUENCE [LARGE SCALE GENOMIC DNA]</scope>
    <source>
        <strain evidence="12 13">JCM 23209</strain>
    </source>
</reference>
<evidence type="ECO:0000256" key="10">
    <source>
        <dbReference type="RuleBase" id="RU000590"/>
    </source>
</evidence>
<dbReference type="SMART" id="SM01011">
    <property type="entry name" value="AMP_N"/>
    <property type="match status" value="1"/>
</dbReference>
<dbReference type="InterPro" id="IPR007865">
    <property type="entry name" value="Aminopep_P_N"/>
</dbReference>
<evidence type="ECO:0000256" key="2">
    <source>
        <dbReference type="ARBA" id="ARBA00001936"/>
    </source>
</evidence>
<dbReference type="SUPFAM" id="SSF53092">
    <property type="entry name" value="Creatinase/prolidase N-terminal domain"/>
    <property type="match status" value="1"/>
</dbReference>
<dbReference type="AlphaFoldDB" id="A0AAW9RYK6"/>
<dbReference type="Gene3D" id="3.90.230.10">
    <property type="entry name" value="Creatinase/methionine aminopeptidase superfamily"/>
    <property type="match status" value="1"/>
</dbReference>
<dbReference type="PANTHER" id="PTHR43226:SF4">
    <property type="entry name" value="XAA-PRO AMINOPEPTIDASE 3"/>
    <property type="match status" value="1"/>
</dbReference>
<proteinExistence type="inferred from homology"/>
<evidence type="ECO:0000256" key="4">
    <source>
        <dbReference type="ARBA" id="ARBA00012574"/>
    </source>
</evidence>
<comment type="caution">
    <text evidence="12">The sequence shown here is derived from an EMBL/GenBank/DDBJ whole genome shotgun (WGS) entry which is preliminary data.</text>
</comment>
<feature type="domain" description="Aminopeptidase P N-terminal" evidence="11">
    <location>
        <begin position="6"/>
        <end position="144"/>
    </location>
</feature>
<dbReference type="Pfam" id="PF05195">
    <property type="entry name" value="AMP_N"/>
    <property type="match status" value="1"/>
</dbReference>
<dbReference type="CDD" id="cd01087">
    <property type="entry name" value="Prolidase"/>
    <property type="match status" value="1"/>
</dbReference>
<keyword evidence="6 10" id="KW-0479">Metal-binding</keyword>
<comment type="cofactor">
    <cofactor evidence="2">
        <name>Mn(2+)</name>
        <dbReference type="ChEBI" id="CHEBI:29035"/>
    </cofactor>
</comment>
<organism evidence="12 13">
    <name type="scientific">Rapidithrix thailandica</name>
    <dbReference type="NCBI Taxonomy" id="413964"/>
    <lineage>
        <taxon>Bacteria</taxon>
        <taxon>Pseudomonadati</taxon>
        <taxon>Bacteroidota</taxon>
        <taxon>Cytophagia</taxon>
        <taxon>Cytophagales</taxon>
        <taxon>Flammeovirgaceae</taxon>
        <taxon>Rapidithrix</taxon>
    </lineage>
</organism>
<comment type="catalytic activity">
    <reaction evidence="1">
        <text>Release of any N-terminal amino acid, including proline, that is linked to proline, even from a dipeptide or tripeptide.</text>
        <dbReference type="EC" id="3.4.11.9"/>
    </reaction>
</comment>
<dbReference type="EC" id="3.4.11.9" evidence="4"/>
<dbReference type="Pfam" id="PF00557">
    <property type="entry name" value="Peptidase_M24"/>
    <property type="match status" value="1"/>
</dbReference>
<dbReference type="RefSeq" id="WP_346819274.1">
    <property type="nucleotide sequence ID" value="NZ_JBDKWZ010000001.1"/>
</dbReference>
<evidence type="ECO:0000256" key="3">
    <source>
        <dbReference type="ARBA" id="ARBA00008766"/>
    </source>
</evidence>
<evidence type="ECO:0000259" key="11">
    <source>
        <dbReference type="SMART" id="SM01011"/>
    </source>
</evidence>
<keyword evidence="9" id="KW-0464">Manganese</keyword>
<dbReference type="InterPro" id="IPR052433">
    <property type="entry name" value="X-Pro_dipept-like"/>
</dbReference>
<dbReference type="GO" id="GO:0006508">
    <property type="term" value="P:proteolysis"/>
    <property type="evidence" value="ECO:0007669"/>
    <property type="project" value="UniProtKB-KW"/>
</dbReference>
<accession>A0AAW9RYK6</accession>
<evidence type="ECO:0000313" key="12">
    <source>
        <dbReference type="EMBL" id="MEN7546487.1"/>
    </source>
</evidence>
<name>A0AAW9RYK6_9BACT</name>
<dbReference type="Proteomes" id="UP001403385">
    <property type="component" value="Unassembled WGS sequence"/>
</dbReference>
<dbReference type="InterPro" id="IPR001131">
    <property type="entry name" value="Peptidase_M24B_aminopep-P_CS"/>
</dbReference>
<gene>
    <name evidence="12" type="ORF">AAG747_01120</name>
</gene>
<dbReference type="PANTHER" id="PTHR43226">
    <property type="entry name" value="XAA-PRO AMINOPEPTIDASE 3"/>
    <property type="match status" value="1"/>
</dbReference>
<evidence type="ECO:0000256" key="7">
    <source>
        <dbReference type="ARBA" id="ARBA00022801"/>
    </source>
</evidence>